<dbReference type="SUPFAM" id="SSF48295">
    <property type="entry name" value="TrpR-like"/>
    <property type="match status" value="3"/>
</dbReference>
<evidence type="ECO:0000313" key="6">
    <source>
        <dbReference type="EMBL" id="TCS59626.1"/>
    </source>
</evidence>
<feature type="domain" description="Insertion element IS150 protein InsJ-like helix-turn-helix" evidence="2">
    <location>
        <begin position="133"/>
        <end position="185"/>
    </location>
</feature>
<evidence type="ECO:0000313" key="4">
    <source>
        <dbReference type="EMBL" id="GBU06329.1"/>
    </source>
</evidence>
<comment type="caution">
    <text evidence="6">The sequence shown here is derived from an EMBL/GenBank/DDBJ whole genome shotgun (WGS) entry which is preliminary data.</text>
</comment>
<keyword evidence="8" id="KW-1185">Reference proteome</keyword>
<reference evidence="6 7" key="2">
    <citation type="submission" date="2019-03" db="EMBL/GenBank/DDBJ databases">
        <title>Genomic Encyclopedia of Type Strains, Phase IV (KMG-IV): sequencing the most valuable type-strain genomes for metagenomic binning, comparative biology and taxonomic classification.</title>
        <authorList>
            <person name="Goeker M."/>
        </authorList>
    </citation>
    <scope>NUCLEOTIDE SEQUENCE [LARGE SCALE GENOMIC DNA]</scope>
    <source>
        <strain evidence="6 7">DSM 103426</strain>
    </source>
</reference>
<dbReference type="InterPro" id="IPR052057">
    <property type="entry name" value="IS150/IS1296_orfA-like"/>
</dbReference>
<reference evidence="3 8" key="1">
    <citation type="journal article" date="2018" name="Int. J. Syst. Evol. Microbiol.">
        <title>Draft Genome Sequence of Faecalimonas umbilicata JCM 30896T, an Acetate-Producing Bacterium Isolated from Human Feces.</title>
        <authorList>
            <person name="Sakamoto M."/>
            <person name="Ikeyama N."/>
            <person name="Yuki M."/>
            <person name="Ohkuma M."/>
        </authorList>
    </citation>
    <scope>NUCLEOTIDE SEQUENCE [LARGE SCALE GENOMIC DNA]</scope>
    <source>
        <strain evidence="3 8">EGH7</strain>
    </source>
</reference>
<dbReference type="Pfam" id="PF13551">
    <property type="entry name" value="HTH_29"/>
    <property type="match status" value="1"/>
</dbReference>
<proteinExistence type="inferred from homology"/>
<evidence type="ECO:0000313" key="7">
    <source>
        <dbReference type="Proteomes" id="UP000294613"/>
    </source>
</evidence>
<evidence type="ECO:0000256" key="1">
    <source>
        <dbReference type="ARBA" id="ARBA00038232"/>
    </source>
</evidence>
<dbReference type="EMBL" id="BHEO01000008">
    <property type="protein sequence ID" value="GBU06329.1"/>
    <property type="molecule type" value="Genomic_DNA"/>
</dbReference>
<dbReference type="InterPro" id="IPR055247">
    <property type="entry name" value="InsJ-like_HTH"/>
</dbReference>
<dbReference type="InterPro" id="IPR036388">
    <property type="entry name" value="WH-like_DNA-bd_sf"/>
</dbReference>
<accession>A0A4R3J4E3</accession>
<name>A0A4R3J4E3_9FIRM</name>
<dbReference type="Proteomes" id="UP000294613">
    <property type="component" value="Unassembled WGS sequence"/>
</dbReference>
<protein>
    <submittedName>
        <fullName evidence="3">Helix-turn-helix domain-containing protein</fullName>
    </submittedName>
    <submittedName>
        <fullName evidence="6">Transposase-like protein</fullName>
    </submittedName>
</protein>
<dbReference type="EMBL" id="BHEO01000008">
    <property type="protein sequence ID" value="GBU05224.1"/>
    <property type="molecule type" value="Genomic_DNA"/>
</dbReference>
<dbReference type="RefSeq" id="WP_207658010.1">
    <property type="nucleotide sequence ID" value="NZ_BHEO01000008.1"/>
</dbReference>
<dbReference type="EMBL" id="BHEO01000008">
    <property type="protein sequence ID" value="GBU06445.1"/>
    <property type="molecule type" value="Genomic_DNA"/>
</dbReference>
<dbReference type="Pfam" id="PF13518">
    <property type="entry name" value="HTH_28"/>
    <property type="match status" value="2"/>
</dbReference>
<organism evidence="6 7">
    <name type="scientific">Faecalimonas umbilicata</name>
    <dbReference type="NCBI Taxonomy" id="1912855"/>
    <lineage>
        <taxon>Bacteria</taxon>
        <taxon>Bacillati</taxon>
        <taxon>Bacillota</taxon>
        <taxon>Clostridia</taxon>
        <taxon>Lachnospirales</taxon>
        <taxon>Lachnospiraceae</taxon>
        <taxon>Faecalimonas</taxon>
    </lineage>
</organism>
<comment type="similarity">
    <text evidence="1">Belongs to the IS150/IS1296 orfA family.</text>
</comment>
<dbReference type="Proteomes" id="UP000702954">
    <property type="component" value="Unassembled WGS sequence"/>
</dbReference>
<evidence type="ECO:0000313" key="8">
    <source>
        <dbReference type="Proteomes" id="UP000702954"/>
    </source>
</evidence>
<evidence type="ECO:0000259" key="2">
    <source>
        <dbReference type="Pfam" id="PF13518"/>
    </source>
</evidence>
<feature type="domain" description="Insertion element IS150 protein InsJ-like helix-turn-helix" evidence="2">
    <location>
        <begin position="69"/>
        <end position="109"/>
    </location>
</feature>
<dbReference type="InterPro" id="IPR010921">
    <property type="entry name" value="Trp_repressor/repl_initiator"/>
</dbReference>
<sequence length="232" mass="26874">MSQKGKLNTEEKVEIIKKYRQGEISLVQAARDAGVGTTTIYRWSARYEAEGAAGFLPYQKNRVYPPELKLKAVLEYLSGAGSLKEISQKYKLRNDRQLSNWIKVYNAHGDFNSTKFSGGGSYMKQGRETTFDERVQIARECIATGKNYGEIALKYQVSYQRVRTWTLRFEQMGEAGLQDRRGQRKKDQTPRTELEQAQIEIEQLKHKLYLAEMENALLKKLDEVERRDAFQK</sequence>
<dbReference type="EMBL" id="SLZV01000060">
    <property type="protein sequence ID" value="TCS59626.1"/>
    <property type="molecule type" value="Genomic_DNA"/>
</dbReference>
<evidence type="ECO:0000313" key="3">
    <source>
        <dbReference type="EMBL" id="GBU05224.1"/>
    </source>
</evidence>
<dbReference type="Gene3D" id="1.10.10.10">
    <property type="entry name" value="Winged helix-like DNA-binding domain superfamily/Winged helix DNA-binding domain"/>
    <property type="match status" value="3"/>
</dbReference>
<dbReference type="PANTHER" id="PTHR33795:SF1">
    <property type="entry name" value="INSERTION ELEMENT IS150 PROTEIN INSJ"/>
    <property type="match status" value="1"/>
</dbReference>
<dbReference type="PANTHER" id="PTHR33795">
    <property type="entry name" value="INSERTION ELEMENT IS150 PROTEIN INSJ"/>
    <property type="match status" value="1"/>
</dbReference>
<gene>
    <name evidence="6" type="ORF">EDD74_1601</name>
    <name evidence="3" type="ORF">FAEUMB_17650</name>
    <name evidence="4" type="ORF">FAEUMB_28700</name>
    <name evidence="5" type="ORF">FAEUMB_29860</name>
</gene>
<evidence type="ECO:0000313" key="5">
    <source>
        <dbReference type="EMBL" id="GBU06445.1"/>
    </source>
</evidence>
<dbReference type="AlphaFoldDB" id="A0A4R3J4E3"/>
<dbReference type="GO" id="GO:0043565">
    <property type="term" value="F:sequence-specific DNA binding"/>
    <property type="evidence" value="ECO:0007669"/>
    <property type="project" value="InterPro"/>
</dbReference>